<evidence type="ECO:0000256" key="2">
    <source>
        <dbReference type="ARBA" id="ARBA00007168"/>
    </source>
</evidence>
<keyword evidence="6" id="KW-0325">Glycoprotein</keyword>
<dbReference type="InterPro" id="IPR007603">
    <property type="entry name" value="Choline_transptr-like"/>
</dbReference>
<dbReference type="OrthoDB" id="420519at2759"/>
<feature type="transmembrane region" description="Helical" evidence="7">
    <location>
        <begin position="46"/>
        <end position="67"/>
    </location>
</feature>
<evidence type="ECO:0000256" key="8">
    <source>
        <dbReference type="SAM" id="MobiDB-lite"/>
    </source>
</evidence>
<organism evidence="9 10">
    <name type="scientific">Allacma fusca</name>
    <dbReference type="NCBI Taxonomy" id="39272"/>
    <lineage>
        <taxon>Eukaryota</taxon>
        <taxon>Metazoa</taxon>
        <taxon>Ecdysozoa</taxon>
        <taxon>Arthropoda</taxon>
        <taxon>Hexapoda</taxon>
        <taxon>Collembola</taxon>
        <taxon>Symphypleona</taxon>
        <taxon>Sminthuridae</taxon>
        <taxon>Allacma</taxon>
    </lineage>
</organism>
<dbReference type="GO" id="GO:0022857">
    <property type="term" value="F:transmembrane transporter activity"/>
    <property type="evidence" value="ECO:0007669"/>
    <property type="project" value="UniProtKB-UniRule"/>
</dbReference>
<evidence type="ECO:0000256" key="3">
    <source>
        <dbReference type="ARBA" id="ARBA00022692"/>
    </source>
</evidence>
<dbReference type="Pfam" id="PF04515">
    <property type="entry name" value="Choline_transpo"/>
    <property type="match status" value="1"/>
</dbReference>
<feature type="transmembrane region" description="Helical" evidence="7">
    <location>
        <begin position="483"/>
        <end position="514"/>
    </location>
</feature>
<feature type="transmembrane region" description="Helical" evidence="7">
    <location>
        <begin position="671"/>
        <end position="694"/>
    </location>
</feature>
<evidence type="ECO:0000313" key="10">
    <source>
        <dbReference type="Proteomes" id="UP000708208"/>
    </source>
</evidence>
<name>A0A8J2Q4J2_9HEXA</name>
<feature type="transmembrane region" description="Helical" evidence="7">
    <location>
        <begin position="349"/>
        <end position="370"/>
    </location>
</feature>
<comment type="caution">
    <text evidence="9">The sequence shown here is derived from an EMBL/GenBank/DDBJ whole genome shotgun (WGS) entry which is preliminary data.</text>
</comment>
<accession>A0A8J2Q4J2</accession>
<feature type="transmembrane region" description="Helical" evidence="7">
    <location>
        <begin position="287"/>
        <end position="308"/>
    </location>
</feature>
<feature type="transmembrane region" description="Helical" evidence="7">
    <location>
        <begin position="534"/>
        <end position="558"/>
    </location>
</feature>
<evidence type="ECO:0000256" key="5">
    <source>
        <dbReference type="ARBA" id="ARBA00023136"/>
    </source>
</evidence>
<evidence type="ECO:0000313" key="9">
    <source>
        <dbReference type="EMBL" id="CAG7833341.1"/>
    </source>
</evidence>
<keyword evidence="4 7" id="KW-1133">Transmembrane helix</keyword>
<evidence type="ECO:0000256" key="4">
    <source>
        <dbReference type="ARBA" id="ARBA00022989"/>
    </source>
</evidence>
<reference evidence="9" key="1">
    <citation type="submission" date="2021-06" db="EMBL/GenBank/DDBJ databases">
        <authorList>
            <person name="Hodson N. C."/>
            <person name="Mongue J. A."/>
            <person name="Jaron S. K."/>
        </authorList>
    </citation>
    <scope>NUCLEOTIDE SEQUENCE</scope>
</reference>
<comment type="function">
    <text evidence="7">Choline transporter.</text>
</comment>
<evidence type="ECO:0000256" key="6">
    <source>
        <dbReference type="ARBA" id="ARBA00023180"/>
    </source>
</evidence>
<protein>
    <recommendedName>
        <fullName evidence="7">Choline transporter-like protein</fullName>
    </recommendedName>
</protein>
<keyword evidence="5 7" id="KW-0472">Membrane</keyword>
<dbReference type="PANTHER" id="PTHR12385:SF14">
    <property type="entry name" value="CHOLINE TRANSPORTER-LIKE 2"/>
    <property type="match status" value="1"/>
</dbReference>
<dbReference type="EMBL" id="CAJVCH010569847">
    <property type="protein sequence ID" value="CAG7833341.1"/>
    <property type="molecule type" value="Genomic_DNA"/>
</dbReference>
<gene>
    <name evidence="9" type="ORF">AFUS01_LOCUS42978</name>
</gene>
<dbReference type="GO" id="GO:0005886">
    <property type="term" value="C:plasma membrane"/>
    <property type="evidence" value="ECO:0007669"/>
    <property type="project" value="UniProtKB-SubCell"/>
</dbReference>
<dbReference type="AlphaFoldDB" id="A0A8J2Q4J2"/>
<feature type="transmembrane region" description="Helical" evidence="7">
    <location>
        <begin position="259"/>
        <end position="280"/>
    </location>
</feature>
<proteinExistence type="inferred from homology"/>
<feature type="transmembrane region" description="Helical" evidence="7">
    <location>
        <begin position="402"/>
        <end position="420"/>
    </location>
</feature>
<evidence type="ECO:0000256" key="1">
    <source>
        <dbReference type="ARBA" id="ARBA00004141"/>
    </source>
</evidence>
<sequence>MSGKVGAEGGDGDQPDEVDMSSKYGQPTEFDAKFHGPIDKRGCTDVLCLLLLVAFIIGWAVVAVVAFKQGDPSILVHPTDSWGQKCGMDEEVKNLPYLYFFDITKCAQPDVVLSGCRTPQVCVKECPNETWSLEYGESLRQTADEMKAKMICRYGIADEIRKYTPRELVEKNFCARYILPSKSKNLTQVKIWRRNPVKNVKSIFARRCIPDPSSIDKAVIDKLKGAVDQPLIVNGIKSLLDFISAKENVEYIFEDLRAVWLPTITLLVIGAMMSLIWICLMRCFAGIMVWLSLFGTMGVLGYACFFSVTKYLDLKGVEEEGEKDVNANKYLDIELGSQLDRILKLKNTWLTFSIATGVVLGILLFVVLVLRSRLSIAVALIKQGASAVSDMTFTLAWPLVPWVLQIFVIGIFISIGIYLTSATEELWKIQENCTCGVEELVKEARCHIEKFQKQCGNTTECGIKNACQFAQYQKLSHVGWLHLYNFFGLIWLLCFIEDFGEMVLAGSFAGWYWTFNRKKDLITFPVASSFSRTFRYHLGTIAFGSLIISVIKFIRFFLEYVDYKLRQYNENPIAKAILCCCKCCFWCLEKFMKFINRNAYIMCAVYGKNFCTSARDAFFLLMRNAIRAFVLDKVTDFLLFMGKVVIVGGVSILSFYVFSGKYGILDDYIPVLHFYFVPVIIIAVGTYFISSLFFSVYSMAVDTLFLCFLEDCERNDGTPEKPYYMPKELMEILGKKNKKESAK</sequence>
<keyword evidence="10" id="KW-1185">Reference proteome</keyword>
<dbReference type="Proteomes" id="UP000708208">
    <property type="component" value="Unassembled WGS sequence"/>
</dbReference>
<evidence type="ECO:0000256" key="7">
    <source>
        <dbReference type="RuleBase" id="RU368066"/>
    </source>
</evidence>
<comment type="subcellular location">
    <subcellularLocation>
        <location evidence="7">Cell membrane</location>
        <topology evidence="7">Multi-pass membrane protein</topology>
    </subcellularLocation>
    <subcellularLocation>
        <location evidence="1">Membrane</location>
        <topology evidence="1">Multi-pass membrane protein</topology>
    </subcellularLocation>
</comment>
<comment type="similarity">
    <text evidence="2 7">Belongs to the CTL (choline transporter-like) family.</text>
</comment>
<feature type="compositionally biased region" description="Acidic residues" evidence="8">
    <location>
        <begin position="10"/>
        <end position="19"/>
    </location>
</feature>
<feature type="transmembrane region" description="Helical" evidence="7">
    <location>
        <begin position="637"/>
        <end position="659"/>
    </location>
</feature>
<feature type="region of interest" description="Disordered" evidence="8">
    <location>
        <begin position="1"/>
        <end position="22"/>
    </location>
</feature>
<dbReference type="PANTHER" id="PTHR12385">
    <property type="entry name" value="CHOLINE TRANSPORTER-LIKE (SLC FAMILY 44)"/>
    <property type="match status" value="1"/>
</dbReference>
<keyword evidence="3 7" id="KW-0812">Transmembrane</keyword>